<proteinExistence type="predicted"/>
<sequence>MITGNYFTPDKNPILTICSKGGKEILRFDPSGDIFVHGKLVENDKEVVQGFRKFLVDQGYLGSEGES</sequence>
<gene>
    <name evidence="1" type="ORF">ACFQ3W_23450</name>
</gene>
<protein>
    <submittedName>
        <fullName evidence="1">Uncharacterized protein</fullName>
    </submittedName>
</protein>
<organism evidence="1 2">
    <name type="scientific">Paenibacillus puldeungensis</name>
    <dbReference type="NCBI Taxonomy" id="696536"/>
    <lineage>
        <taxon>Bacteria</taxon>
        <taxon>Bacillati</taxon>
        <taxon>Bacillota</taxon>
        <taxon>Bacilli</taxon>
        <taxon>Bacillales</taxon>
        <taxon>Paenibacillaceae</taxon>
        <taxon>Paenibacillus</taxon>
    </lineage>
</organism>
<accession>A0ABW3S3D8</accession>
<reference evidence="2" key="1">
    <citation type="journal article" date="2019" name="Int. J. Syst. Evol. Microbiol.">
        <title>The Global Catalogue of Microorganisms (GCM) 10K type strain sequencing project: providing services to taxonomists for standard genome sequencing and annotation.</title>
        <authorList>
            <consortium name="The Broad Institute Genomics Platform"/>
            <consortium name="The Broad Institute Genome Sequencing Center for Infectious Disease"/>
            <person name="Wu L."/>
            <person name="Ma J."/>
        </authorList>
    </citation>
    <scope>NUCLEOTIDE SEQUENCE [LARGE SCALE GENOMIC DNA]</scope>
    <source>
        <strain evidence="2">CCUG 59189</strain>
    </source>
</reference>
<comment type="caution">
    <text evidence="1">The sequence shown here is derived from an EMBL/GenBank/DDBJ whole genome shotgun (WGS) entry which is preliminary data.</text>
</comment>
<name>A0ABW3S3D8_9BACL</name>
<keyword evidence="2" id="KW-1185">Reference proteome</keyword>
<evidence type="ECO:0000313" key="1">
    <source>
        <dbReference type="EMBL" id="MFD1179229.1"/>
    </source>
</evidence>
<evidence type="ECO:0000313" key="2">
    <source>
        <dbReference type="Proteomes" id="UP001597262"/>
    </source>
</evidence>
<dbReference type="Proteomes" id="UP001597262">
    <property type="component" value="Unassembled WGS sequence"/>
</dbReference>
<dbReference type="RefSeq" id="WP_379321655.1">
    <property type="nucleotide sequence ID" value="NZ_JBHTLM010000026.1"/>
</dbReference>
<dbReference type="EMBL" id="JBHTLM010000026">
    <property type="protein sequence ID" value="MFD1179229.1"/>
    <property type="molecule type" value="Genomic_DNA"/>
</dbReference>